<comment type="caution">
    <text evidence="4">The sequence shown here is derived from an EMBL/GenBank/DDBJ whole genome shotgun (WGS) entry which is preliminary data.</text>
</comment>
<dbReference type="RefSeq" id="WP_161056249.1">
    <property type="nucleotide sequence ID" value="NZ_WWCT01000015.1"/>
</dbReference>
<accession>A0ABW9W3T5</accession>
<dbReference type="Gene3D" id="3.40.190.10">
    <property type="entry name" value="Periplasmic binding protein-like II"/>
    <property type="match status" value="2"/>
</dbReference>
<proteinExistence type="predicted"/>
<keyword evidence="1 2" id="KW-0732">Signal</keyword>
<dbReference type="EMBL" id="WWCT01000015">
    <property type="protein sequence ID" value="MYN28423.1"/>
    <property type="molecule type" value="Genomic_DNA"/>
</dbReference>
<dbReference type="SMART" id="SM00062">
    <property type="entry name" value="PBPb"/>
    <property type="match status" value="1"/>
</dbReference>
<sequence>MMRRKQLLLVASFWFSLPVAQAESACPTVTRVGLSDLGYTSYREQGRIGGIAVDIANEVARRTGCKFEFHWYPRQRLFIELAAGHVDMTMGSLRLPERDAYASYLPYAWLQYDLVLTEPDGSPFVSLSDFVARGTGRLNVTRGVAYDSAIETQLALLAAAGRLEVVNDFETVFGKLEMGRAEGTLASPPIYNKYLKQIHLSTPAVIVPLPESAPQFTGIYLSKQTISPAARRHYAAALKTMTEEQRVRDIYAKYFDEATVKRLFRPGPATLVAALSAAE</sequence>
<dbReference type="PANTHER" id="PTHR35936:SF38">
    <property type="entry name" value="GLUTAMINE-BINDING PERIPLASMIC PROTEIN"/>
    <property type="match status" value="1"/>
</dbReference>
<organism evidence="4 5">
    <name type="scientific">Duganella levis</name>
    <dbReference type="NCBI Taxonomy" id="2692169"/>
    <lineage>
        <taxon>Bacteria</taxon>
        <taxon>Pseudomonadati</taxon>
        <taxon>Pseudomonadota</taxon>
        <taxon>Betaproteobacteria</taxon>
        <taxon>Burkholderiales</taxon>
        <taxon>Oxalobacteraceae</taxon>
        <taxon>Telluria group</taxon>
        <taxon>Duganella</taxon>
    </lineage>
</organism>
<dbReference type="Proteomes" id="UP000642144">
    <property type="component" value="Unassembled WGS sequence"/>
</dbReference>
<dbReference type="SUPFAM" id="SSF53850">
    <property type="entry name" value="Periplasmic binding protein-like II"/>
    <property type="match status" value="1"/>
</dbReference>
<evidence type="ECO:0000313" key="5">
    <source>
        <dbReference type="Proteomes" id="UP000642144"/>
    </source>
</evidence>
<name>A0ABW9W3T5_9BURK</name>
<evidence type="ECO:0000313" key="4">
    <source>
        <dbReference type="EMBL" id="MYN28423.1"/>
    </source>
</evidence>
<reference evidence="4 5" key="1">
    <citation type="submission" date="2019-12" db="EMBL/GenBank/DDBJ databases">
        <title>Novel species isolated from a subtropical stream in China.</title>
        <authorList>
            <person name="Lu H."/>
        </authorList>
    </citation>
    <scope>NUCLEOTIDE SEQUENCE [LARGE SCALE GENOMIC DNA]</scope>
    <source>
        <strain evidence="4 5">CY42W</strain>
    </source>
</reference>
<feature type="domain" description="Solute-binding protein family 3/N-terminal" evidence="3">
    <location>
        <begin position="29"/>
        <end position="258"/>
    </location>
</feature>
<keyword evidence="5" id="KW-1185">Reference proteome</keyword>
<gene>
    <name evidence="4" type="ORF">GTP69_18590</name>
</gene>
<evidence type="ECO:0000259" key="3">
    <source>
        <dbReference type="SMART" id="SM00062"/>
    </source>
</evidence>
<evidence type="ECO:0000256" key="2">
    <source>
        <dbReference type="SAM" id="SignalP"/>
    </source>
</evidence>
<feature type="signal peptide" evidence="2">
    <location>
        <begin position="1"/>
        <end position="22"/>
    </location>
</feature>
<dbReference type="Pfam" id="PF00497">
    <property type="entry name" value="SBP_bac_3"/>
    <property type="match status" value="1"/>
</dbReference>
<feature type="chain" id="PRO_5045460396" evidence="2">
    <location>
        <begin position="23"/>
        <end position="279"/>
    </location>
</feature>
<evidence type="ECO:0000256" key="1">
    <source>
        <dbReference type="ARBA" id="ARBA00022729"/>
    </source>
</evidence>
<dbReference type="PANTHER" id="PTHR35936">
    <property type="entry name" value="MEMBRANE-BOUND LYTIC MUREIN TRANSGLYCOSYLASE F"/>
    <property type="match status" value="1"/>
</dbReference>
<dbReference type="InterPro" id="IPR001638">
    <property type="entry name" value="Solute-binding_3/MltF_N"/>
</dbReference>
<protein>
    <submittedName>
        <fullName evidence="4">Transporter substrate-binding domain-containing protein</fullName>
    </submittedName>
</protein>